<feature type="domain" description="tRNA/rRNA methyltransferase SpoU type" evidence="3">
    <location>
        <begin position="123"/>
        <end position="261"/>
    </location>
</feature>
<dbReference type="CDD" id="cd18095">
    <property type="entry name" value="SpoU-like_rRNA-MTase"/>
    <property type="match status" value="1"/>
</dbReference>
<name>A0A2G6KA40_9ACTN</name>
<organism evidence="4 5">
    <name type="scientific">Ilumatobacter coccineus</name>
    <dbReference type="NCBI Taxonomy" id="467094"/>
    <lineage>
        <taxon>Bacteria</taxon>
        <taxon>Bacillati</taxon>
        <taxon>Actinomycetota</taxon>
        <taxon>Acidimicrobiia</taxon>
        <taxon>Acidimicrobiales</taxon>
        <taxon>Ilumatobacteraceae</taxon>
        <taxon>Ilumatobacter</taxon>
    </lineage>
</organism>
<reference evidence="4 5" key="1">
    <citation type="submission" date="2017-10" db="EMBL/GenBank/DDBJ databases">
        <title>Novel microbial diversity and functional potential in the marine mammal oral microbiome.</title>
        <authorList>
            <person name="Dudek N.K."/>
            <person name="Sun C.L."/>
            <person name="Burstein D."/>
            <person name="Kantor R.S."/>
            <person name="Aliaga Goltsman D.S."/>
            <person name="Bik E.M."/>
            <person name="Thomas B.C."/>
            <person name="Banfield J.F."/>
            <person name="Relman D.A."/>
        </authorList>
    </citation>
    <scope>NUCLEOTIDE SEQUENCE [LARGE SCALE GENOMIC DNA]</scope>
    <source>
        <strain evidence="4">DOLJORAL78_61_10</strain>
    </source>
</reference>
<dbReference type="AlphaFoldDB" id="A0A2G6KA40"/>
<accession>A0A2G6KA40</accession>
<dbReference type="PANTHER" id="PTHR43191">
    <property type="entry name" value="RRNA METHYLTRANSFERASE 3"/>
    <property type="match status" value="1"/>
</dbReference>
<evidence type="ECO:0000313" key="5">
    <source>
        <dbReference type="Proteomes" id="UP000230914"/>
    </source>
</evidence>
<keyword evidence="2 4" id="KW-0808">Transferase</keyword>
<protein>
    <submittedName>
        <fullName evidence="4">RNA methyltransferase</fullName>
    </submittedName>
</protein>
<dbReference type="Proteomes" id="UP000230914">
    <property type="component" value="Unassembled WGS sequence"/>
</dbReference>
<sequence length="270" mass="29606">MTSSPPIHRLSDPADPRLVDYRNLSDIRARRRIEGDEFFIAEGPTAIERLVASDHHLRSILLSESRLDRFADLIATVAAPVYVVAPDLLTEIVGFNLHRGAIAAADRQPGRSLHEIADQAQRIAILEGLNDPENLGAIARSAHALHIDALILDPTCIDPYTRRTVRVSMGEILWLDWCRVDSITDALAELHASGWETWALTPAADADNIWTLPIPQRTAVILGAEGPGLTTTTMMTATRRVRLPIHPDVDSLNVGHAAAVSFAVLSRPQR</sequence>
<evidence type="ECO:0000256" key="1">
    <source>
        <dbReference type="ARBA" id="ARBA00022603"/>
    </source>
</evidence>
<proteinExistence type="predicted"/>
<dbReference type="GO" id="GO:0032259">
    <property type="term" value="P:methylation"/>
    <property type="evidence" value="ECO:0007669"/>
    <property type="project" value="UniProtKB-KW"/>
</dbReference>
<dbReference type="Gene3D" id="3.40.1280.10">
    <property type="match status" value="1"/>
</dbReference>
<dbReference type="SUPFAM" id="SSF55315">
    <property type="entry name" value="L30e-like"/>
    <property type="match status" value="1"/>
</dbReference>
<dbReference type="GO" id="GO:0006396">
    <property type="term" value="P:RNA processing"/>
    <property type="evidence" value="ECO:0007669"/>
    <property type="project" value="InterPro"/>
</dbReference>
<dbReference type="InterPro" id="IPR051259">
    <property type="entry name" value="rRNA_Methyltransferase"/>
</dbReference>
<dbReference type="InterPro" id="IPR001537">
    <property type="entry name" value="SpoU_MeTrfase"/>
</dbReference>
<evidence type="ECO:0000313" key="4">
    <source>
        <dbReference type="EMBL" id="PIE31659.1"/>
    </source>
</evidence>
<dbReference type="EMBL" id="PDSL01000070">
    <property type="protein sequence ID" value="PIE31659.1"/>
    <property type="molecule type" value="Genomic_DNA"/>
</dbReference>
<gene>
    <name evidence="4" type="ORF">CSA55_05200</name>
</gene>
<evidence type="ECO:0000256" key="2">
    <source>
        <dbReference type="ARBA" id="ARBA00022679"/>
    </source>
</evidence>
<dbReference type="InterPro" id="IPR029028">
    <property type="entry name" value="Alpha/beta_knot_MTases"/>
</dbReference>
<dbReference type="PANTHER" id="PTHR43191:SF12">
    <property type="entry name" value="RRNA METHYLASE"/>
    <property type="match status" value="1"/>
</dbReference>
<dbReference type="InterPro" id="IPR029064">
    <property type="entry name" value="Ribosomal_eL30-like_sf"/>
</dbReference>
<dbReference type="Pfam" id="PF00588">
    <property type="entry name" value="SpoU_methylase"/>
    <property type="match status" value="1"/>
</dbReference>
<dbReference type="Gene3D" id="3.30.1330.30">
    <property type="match status" value="1"/>
</dbReference>
<dbReference type="GO" id="GO:0008173">
    <property type="term" value="F:RNA methyltransferase activity"/>
    <property type="evidence" value="ECO:0007669"/>
    <property type="project" value="InterPro"/>
</dbReference>
<evidence type="ECO:0000259" key="3">
    <source>
        <dbReference type="Pfam" id="PF00588"/>
    </source>
</evidence>
<dbReference type="GO" id="GO:0003723">
    <property type="term" value="F:RNA binding"/>
    <property type="evidence" value="ECO:0007669"/>
    <property type="project" value="InterPro"/>
</dbReference>
<keyword evidence="1 4" id="KW-0489">Methyltransferase</keyword>
<dbReference type="SUPFAM" id="SSF75217">
    <property type="entry name" value="alpha/beta knot"/>
    <property type="match status" value="1"/>
</dbReference>
<comment type="caution">
    <text evidence="4">The sequence shown here is derived from an EMBL/GenBank/DDBJ whole genome shotgun (WGS) entry which is preliminary data.</text>
</comment>
<dbReference type="InterPro" id="IPR029026">
    <property type="entry name" value="tRNA_m1G_MTases_N"/>
</dbReference>